<proteinExistence type="predicted"/>
<dbReference type="GO" id="GO:0034975">
    <property type="term" value="P:protein folding in endoplasmic reticulum"/>
    <property type="evidence" value="ECO:0007669"/>
    <property type="project" value="TreeGrafter"/>
</dbReference>
<keyword evidence="2" id="KW-0812">Transmembrane</keyword>
<evidence type="ECO:0000256" key="2">
    <source>
        <dbReference type="ARBA" id="ARBA00022692"/>
    </source>
</evidence>
<feature type="compositionally biased region" description="Polar residues" evidence="5">
    <location>
        <begin position="121"/>
        <end position="158"/>
    </location>
</feature>
<dbReference type="Proteomes" id="UP000070544">
    <property type="component" value="Unassembled WGS sequence"/>
</dbReference>
<evidence type="ECO:0000256" key="3">
    <source>
        <dbReference type="ARBA" id="ARBA00022989"/>
    </source>
</evidence>
<dbReference type="GO" id="GO:0016020">
    <property type="term" value="C:membrane"/>
    <property type="evidence" value="ECO:0007669"/>
    <property type="project" value="InterPro"/>
</dbReference>
<name>A0A139AI35_GONPJ</name>
<evidence type="ECO:0000256" key="4">
    <source>
        <dbReference type="ARBA" id="ARBA00023136"/>
    </source>
</evidence>
<feature type="region of interest" description="Disordered" evidence="5">
    <location>
        <begin position="116"/>
        <end position="175"/>
    </location>
</feature>
<sequence>MNSSRDTRRTRTHAHVPLLLFLTLVLSLALLSLALADSKELIVAASGDDVGLAALDHGAAMGGGNARADVGMQEKSSDDVCVPATVEPDDVPVDGETTVAVGDAHSDDIQKDHLAHVPEDTVSTSPERSLAPSTISATSATVEPTDQGDTQTPSTPANPSFPTPAPDLPLIQPLPSAQASSFTGKERFNFASHDCAAAILKANPEATGSTAILNENRDSYMLNRCAAAHRFVVVELCEDAFVDTLVLANLEFFSSTFRDVRVQISKRYPPTRGVWDDLALLRARNARELQVFRVVSRTWARYVRLEFLTRHGYESLCPLTLLRVHGRPMTDDFAEDEALRPGTSAESDSLLDSLVKLPSPEAERKMDEDFGVLMPDDLSISISGSLLEPSTSAWGTKRIGSGSGRTSTEEHPLSEAECTPPSPEFPSRLRPDQTFPLAVSVPVHVRASPAPDLRRLFDARFKQHKSRPPPDDQPHGASGDIPADASSAQEGYFRSMLKRISHLERNGTSVLAYLEDQGAVLAAWMAEARDAVWVLAANTSGELYAIKEYQRDSETRFDHRITLIESRLTRIEYLLIVIFAAIVAHLVLPDVKPFWLRTSSKPELPAMTVVGASAVQQDQEQRERLVSRQTTRISSVHHATLEKIPEYYAFSLHSRKRKKRLNAPKQLRVSPVRTARALGHQPESHAVGQLFASMGKPPTFTVAGDESHPLPALGTGLDETTGHDMIEPDGVPQSEAYFPPLQATPHDPPQVVPSVPDDSDGASEPLDPADSAWTDDPPPGGVS</sequence>
<protein>
    <recommendedName>
        <fullName evidence="7">SUN domain-containing protein</fullName>
    </recommendedName>
</protein>
<dbReference type="Pfam" id="PF07738">
    <property type="entry name" value="Sad1_UNC"/>
    <property type="match status" value="1"/>
</dbReference>
<evidence type="ECO:0000256" key="6">
    <source>
        <dbReference type="SAM" id="SignalP"/>
    </source>
</evidence>
<comment type="subcellular location">
    <subcellularLocation>
        <location evidence="1">Endomembrane system</location>
    </subcellularLocation>
</comment>
<dbReference type="GO" id="GO:0012505">
    <property type="term" value="C:endomembrane system"/>
    <property type="evidence" value="ECO:0007669"/>
    <property type="project" value="UniProtKB-SubCell"/>
</dbReference>
<evidence type="ECO:0000256" key="1">
    <source>
        <dbReference type="ARBA" id="ARBA00004308"/>
    </source>
</evidence>
<dbReference type="InterPro" id="IPR045120">
    <property type="entry name" value="Suco/Slp1-like"/>
</dbReference>
<feature type="domain" description="SUN" evidence="7">
    <location>
        <begin position="139"/>
        <end position="329"/>
    </location>
</feature>
<dbReference type="STRING" id="1344416.A0A139AI35"/>
<feature type="region of interest" description="Disordered" evidence="5">
    <location>
        <begin position="463"/>
        <end position="485"/>
    </location>
</feature>
<dbReference type="PANTHER" id="PTHR12953:SF0">
    <property type="entry name" value="SUN DOMAIN-CONTAINING OSSIFICATION FACTOR"/>
    <property type="match status" value="1"/>
</dbReference>
<keyword evidence="6" id="KW-0732">Signal</keyword>
<feature type="chain" id="PRO_5007296212" description="SUN domain-containing protein" evidence="6">
    <location>
        <begin position="37"/>
        <end position="783"/>
    </location>
</feature>
<dbReference type="OrthoDB" id="266334at2759"/>
<reference evidence="8 9" key="1">
    <citation type="journal article" date="2015" name="Genome Biol. Evol.">
        <title>Phylogenomic analyses indicate that early fungi evolved digesting cell walls of algal ancestors of land plants.</title>
        <authorList>
            <person name="Chang Y."/>
            <person name="Wang S."/>
            <person name="Sekimoto S."/>
            <person name="Aerts A.L."/>
            <person name="Choi C."/>
            <person name="Clum A."/>
            <person name="LaButti K.M."/>
            <person name="Lindquist E.A."/>
            <person name="Yee Ngan C."/>
            <person name="Ohm R.A."/>
            <person name="Salamov A.A."/>
            <person name="Grigoriev I.V."/>
            <person name="Spatafora J.W."/>
            <person name="Berbee M.L."/>
        </authorList>
    </citation>
    <scope>NUCLEOTIDE SEQUENCE [LARGE SCALE GENOMIC DNA]</scope>
    <source>
        <strain evidence="8 9">JEL478</strain>
    </source>
</reference>
<dbReference type="PANTHER" id="PTHR12953">
    <property type="entry name" value="MEMBRANE PROTEIN CH1 RELATED"/>
    <property type="match status" value="1"/>
</dbReference>
<dbReference type="AlphaFoldDB" id="A0A139AI35"/>
<evidence type="ECO:0000259" key="7">
    <source>
        <dbReference type="PROSITE" id="PS51469"/>
    </source>
</evidence>
<dbReference type="PROSITE" id="PS51469">
    <property type="entry name" value="SUN"/>
    <property type="match status" value="1"/>
</dbReference>
<feature type="signal peptide" evidence="6">
    <location>
        <begin position="1"/>
        <end position="36"/>
    </location>
</feature>
<dbReference type="GO" id="GO:0005737">
    <property type="term" value="C:cytoplasm"/>
    <property type="evidence" value="ECO:0007669"/>
    <property type="project" value="TreeGrafter"/>
</dbReference>
<evidence type="ECO:0000313" key="9">
    <source>
        <dbReference type="Proteomes" id="UP000070544"/>
    </source>
</evidence>
<accession>A0A139AI35</accession>
<evidence type="ECO:0000313" key="8">
    <source>
        <dbReference type="EMBL" id="KXS16073.1"/>
    </source>
</evidence>
<feature type="region of interest" description="Disordered" evidence="5">
    <location>
        <begin position="391"/>
        <end position="431"/>
    </location>
</feature>
<dbReference type="EMBL" id="KQ965756">
    <property type="protein sequence ID" value="KXS16073.1"/>
    <property type="molecule type" value="Genomic_DNA"/>
</dbReference>
<keyword evidence="3" id="KW-1133">Transmembrane helix</keyword>
<evidence type="ECO:0000256" key="5">
    <source>
        <dbReference type="SAM" id="MobiDB-lite"/>
    </source>
</evidence>
<organism evidence="8 9">
    <name type="scientific">Gonapodya prolifera (strain JEL478)</name>
    <name type="common">Monoblepharis prolifera</name>
    <dbReference type="NCBI Taxonomy" id="1344416"/>
    <lineage>
        <taxon>Eukaryota</taxon>
        <taxon>Fungi</taxon>
        <taxon>Fungi incertae sedis</taxon>
        <taxon>Chytridiomycota</taxon>
        <taxon>Chytridiomycota incertae sedis</taxon>
        <taxon>Monoblepharidomycetes</taxon>
        <taxon>Monoblepharidales</taxon>
        <taxon>Gonapodyaceae</taxon>
        <taxon>Gonapodya</taxon>
    </lineage>
</organism>
<gene>
    <name evidence="8" type="ORF">M427DRAFT_134530</name>
</gene>
<dbReference type="InterPro" id="IPR012919">
    <property type="entry name" value="SUN_dom"/>
</dbReference>
<keyword evidence="9" id="KW-1185">Reference proteome</keyword>
<keyword evidence="4" id="KW-0472">Membrane</keyword>
<feature type="region of interest" description="Disordered" evidence="5">
    <location>
        <begin position="701"/>
        <end position="783"/>
    </location>
</feature>